<keyword evidence="1" id="KW-0732">Signal</keyword>
<comment type="caution">
    <text evidence="2">The sequence shown here is derived from an EMBL/GenBank/DDBJ whole genome shotgun (WGS) entry which is preliminary data.</text>
</comment>
<dbReference type="EMBL" id="JACTNZ010000004">
    <property type="protein sequence ID" value="KAG5551333.1"/>
    <property type="molecule type" value="Genomic_DNA"/>
</dbReference>
<protein>
    <recommendedName>
        <fullName evidence="4">Transmembrane protein</fullName>
    </recommendedName>
</protein>
<proteinExistence type="predicted"/>
<sequence>MAKAVALIAFALGLLAIAGNVQGYTFIKAEDVDPTNKPMIQSIDEVVCATCKLNFKTDFEVLKTHVIAGIRLPLLLRTLRQLGRASFFMNPTYFSTYVDGGVVLKIDQVDPCISKSGHFHIASRVRTGDDPHHA</sequence>
<feature type="chain" id="PRO_5043394888" description="Transmembrane protein" evidence="1">
    <location>
        <begin position="24"/>
        <end position="134"/>
    </location>
</feature>
<name>A0AAV6KFM6_9ERIC</name>
<evidence type="ECO:0000313" key="2">
    <source>
        <dbReference type="EMBL" id="KAG5551333.1"/>
    </source>
</evidence>
<evidence type="ECO:0000256" key="1">
    <source>
        <dbReference type="SAM" id="SignalP"/>
    </source>
</evidence>
<dbReference type="AlphaFoldDB" id="A0AAV6KFM6"/>
<dbReference type="Proteomes" id="UP000823749">
    <property type="component" value="Chromosome 4"/>
</dbReference>
<feature type="signal peptide" evidence="1">
    <location>
        <begin position="1"/>
        <end position="23"/>
    </location>
</feature>
<reference evidence="2" key="1">
    <citation type="submission" date="2020-08" db="EMBL/GenBank/DDBJ databases">
        <title>Plant Genome Project.</title>
        <authorList>
            <person name="Zhang R.-G."/>
        </authorList>
    </citation>
    <scope>NUCLEOTIDE SEQUENCE</scope>
    <source>
        <strain evidence="2">WSP0</strain>
        <tissue evidence="2">Leaf</tissue>
    </source>
</reference>
<evidence type="ECO:0000313" key="3">
    <source>
        <dbReference type="Proteomes" id="UP000823749"/>
    </source>
</evidence>
<keyword evidence="3" id="KW-1185">Reference proteome</keyword>
<evidence type="ECO:0008006" key="4">
    <source>
        <dbReference type="Google" id="ProtNLM"/>
    </source>
</evidence>
<accession>A0AAV6KFM6</accession>
<organism evidence="2 3">
    <name type="scientific">Rhododendron griersonianum</name>
    <dbReference type="NCBI Taxonomy" id="479676"/>
    <lineage>
        <taxon>Eukaryota</taxon>
        <taxon>Viridiplantae</taxon>
        <taxon>Streptophyta</taxon>
        <taxon>Embryophyta</taxon>
        <taxon>Tracheophyta</taxon>
        <taxon>Spermatophyta</taxon>
        <taxon>Magnoliopsida</taxon>
        <taxon>eudicotyledons</taxon>
        <taxon>Gunneridae</taxon>
        <taxon>Pentapetalae</taxon>
        <taxon>asterids</taxon>
        <taxon>Ericales</taxon>
        <taxon>Ericaceae</taxon>
        <taxon>Ericoideae</taxon>
        <taxon>Rhodoreae</taxon>
        <taxon>Rhododendron</taxon>
    </lineage>
</organism>
<gene>
    <name evidence="2" type="ORF">RHGRI_009671</name>
</gene>